<dbReference type="RefSeq" id="WP_369331204.1">
    <property type="nucleotide sequence ID" value="NZ_JAULBC010000007.1"/>
</dbReference>
<feature type="chain" id="PRO_5047301612" description="Lipoprotein" evidence="1">
    <location>
        <begin position="19"/>
        <end position="201"/>
    </location>
</feature>
<keyword evidence="3" id="KW-1185">Reference proteome</keyword>
<protein>
    <recommendedName>
        <fullName evidence="4">Lipoprotein</fullName>
    </recommendedName>
</protein>
<name>A0ABV3ZIT2_9BACT</name>
<comment type="caution">
    <text evidence="2">The sequence shown here is derived from an EMBL/GenBank/DDBJ whole genome shotgun (WGS) entry which is preliminary data.</text>
</comment>
<evidence type="ECO:0000256" key="1">
    <source>
        <dbReference type="SAM" id="SignalP"/>
    </source>
</evidence>
<evidence type="ECO:0000313" key="2">
    <source>
        <dbReference type="EMBL" id="MEX6689796.1"/>
    </source>
</evidence>
<gene>
    <name evidence="2" type="ORF">QTN47_19980</name>
</gene>
<organism evidence="2 3">
    <name type="scientific">Danxiaibacter flavus</name>
    <dbReference type="NCBI Taxonomy" id="3049108"/>
    <lineage>
        <taxon>Bacteria</taxon>
        <taxon>Pseudomonadati</taxon>
        <taxon>Bacteroidota</taxon>
        <taxon>Chitinophagia</taxon>
        <taxon>Chitinophagales</taxon>
        <taxon>Chitinophagaceae</taxon>
        <taxon>Danxiaibacter</taxon>
    </lineage>
</organism>
<dbReference type="EMBL" id="JAULBC010000007">
    <property type="protein sequence ID" value="MEX6689796.1"/>
    <property type="molecule type" value="Genomic_DNA"/>
</dbReference>
<proteinExistence type="predicted"/>
<dbReference type="InterPro" id="IPR028994">
    <property type="entry name" value="Integrin_alpha_N"/>
</dbReference>
<dbReference type="PROSITE" id="PS51257">
    <property type="entry name" value="PROKAR_LIPOPROTEIN"/>
    <property type="match status" value="1"/>
</dbReference>
<feature type="signal peptide" evidence="1">
    <location>
        <begin position="1"/>
        <end position="18"/>
    </location>
</feature>
<sequence>MKKLIPFALMLATLSACTNPNTQNQSDSVGNGTTEDSLQGKISGTLNDTTSLINKTAALVKTTLSDLYKEDLAKNVVDTASRKFIFSEQDLNGDGKNEIFVGTTGPYFCGSGGCTILLLESDGKLINRFTVIGYPVFVTSEKTNGWNNLVVSSDNKKRLLKFDGKKYPENPSAQPVYSKTVNDQLPRALDMDNDQNRWFTF</sequence>
<evidence type="ECO:0000313" key="3">
    <source>
        <dbReference type="Proteomes" id="UP001560573"/>
    </source>
</evidence>
<reference evidence="2 3" key="1">
    <citation type="submission" date="2023-07" db="EMBL/GenBank/DDBJ databases">
        <authorList>
            <person name="Lian W.-H."/>
        </authorList>
    </citation>
    <scope>NUCLEOTIDE SEQUENCE [LARGE SCALE GENOMIC DNA]</scope>
    <source>
        <strain evidence="2 3">SYSU DXS3180</strain>
    </source>
</reference>
<accession>A0ABV3ZIT2</accession>
<evidence type="ECO:0008006" key="4">
    <source>
        <dbReference type="Google" id="ProtNLM"/>
    </source>
</evidence>
<keyword evidence="1" id="KW-0732">Signal</keyword>
<dbReference type="SUPFAM" id="SSF69318">
    <property type="entry name" value="Integrin alpha N-terminal domain"/>
    <property type="match status" value="1"/>
</dbReference>
<dbReference type="Proteomes" id="UP001560573">
    <property type="component" value="Unassembled WGS sequence"/>
</dbReference>